<comment type="caution">
    <text evidence="9">The sequence shown here is derived from an EMBL/GenBank/DDBJ whole genome shotgun (WGS) entry which is preliminary data.</text>
</comment>
<gene>
    <name evidence="9" type="ORF">ACFSBL_15490</name>
</gene>
<dbReference type="Pfam" id="PF02586">
    <property type="entry name" value="SRAP"/>
    <property type="match status" value="1"/>
</dbReference>
<keyword evidence="10" id="KW-1185">Reference proteome</keyword>
<reference evidence="9 10" key="1">
    <citation type="journal article" date="2019" name="Int. J. Syst. Evol. Microbiol.">
        <title>The Global Catalogue of Microorganisms (GCM) 10K type strain sequencing project: providing services to taxonomists for standard genome sequencing and annotation.</title>
        <authorList>
            <consortium name="The Broad Institute Genomics Platform"/>
            <consortium name="The Broad Institute Genome Sequencing Center for Infectious Disease"/>
            <person name="Wu L."/>
            <person name="Ma J."/>
        </authorList>
    </citation>
    <scope>NUCLEOTIDE SEQUENCE [LARGE SCALE GENOMIC DNA]</scope>
    <source>
        <strain evidence="9 10">CGMCC 1.10390</strain>
    </source>
</reference>
<dbReference type="PANTHER" id="PTHR13604:SF0">
    <property type="entry name" value="ABASIC SITE PROCESSING PROTEIN HMCES"/>
    <property type="match status" value="1"/>
</dbReference>
<dbReference type="EC" id="3.4.-.-" evidence="9"/>
<evidence type="ECO:0000256" key="6">
    <source>
        <dbReference type="ARBA" id="ARBA00023125"/>
    </source>
</evidence>
<dbReference type="GO" id="GO:0006508">
    <property type="term" value="P:proteolysis"/>
    <property type="evidence" value="ECO:0007669"/>
    <property type="project" value="UniProtKB-KW"/>
</dbReference>
<dbReference type="InterPro" id="IPR003738">
    <property type="entry name" value="SRAP"/>
</dbReference>
<keyword evidence="2" id="KW-0645">Protease</keyword>
<organism evidence="9 10">
    <name type="scientific">Haloarchaeobius litoreus</name>
    <dbReference type="NCBI Taxonomy" id="755306"/>
    <lineage>
        <taxon>Archaea</taxon>
        <taxon>Methanobacteriati</taxon>
        <taxon>Methanobacteriota</taxon>
        <taxon>Stenosarchaea group</taxon>
        <taxon>Halobacteria</taxon>
        <taxon>Halobacteriales</taxon>
        <taxon>Halorubellaceae</taxon>
        <taxon>Haloarchaeobius</taxon>
    </lineage>
</organism>
<keyword evidence="4 9" id="KW-0378">Hydrolase</keyword>
<dbReference type="PANTHER" id="PTHR13604">
    <property type="entry name" value="DC12-RELATED"/>
    <property type="match status" value="1"/>
</dbReference>
<evidence type="ECO:0000256" key="4">
    <source>
        <dbReference type="ARBA" id="ARBA00022801"/>
    </source>
</evidence>
<keyword evidence="6" id="KW-0238">DNA-binding</keyword>
<protein>
    <submittedName>
        <fullName evidence="9">SOS response-associated peptidase</fullName>
        <ecNumber evidence="9">3.4.-.-</ecNumber>
    </submittedName>
</protein>
<dbReference type="Gene3D" id="3.90.1680.10">
    <property type="entry name" value="SOS response associated peptidase-like"/>
    <property type="match status" value="1"/>
</dbReference>
<sequence>MCGRYSLFVDSDELASAFDVRVPERFEPRYNAAPGQDLPVIRSDGDDELTYANWGLVPSWADDPADASKPINARCETVREKPTFRGAFESNPGGDGGDDEATAGRCLVPADGFYEWVETGSGGSKQPYRVTMQDDEPFAMAGLFAVWEGVERQPGLDAFAGGSAEPETKHHVSFTVLTTEPNELVADLHHRMAVLLAPEEYGTWLHGDADEAAALLDPYPADGMRAYPVSTAVNDPSNDGPMVVEPVDAEG</sequence>
<dbReference type="RefSeq" id="WP_256400843.1">
    <property type="nucleotide sequence ID" value="NZ_JANHJR010000003.1"/>
</dbReference>
<dbReference type="GO" id="GO:0006974">
    <property type="term" value="P:DNA damage response"/>
    <property type="evidence" value="ECO:0007669"/>
    <property type="project" value="UniProtKB-KW"/>
</dbReference>
<evidence type="ECO:0000256" key="8">
    <source>
        <dbReference type="SAM" id="MobiDB-lite"/>
    </source>
</evidence>
<dbReference type="GO" id="GO:0016829">
    <property type="term" value="F:lyase activity"/>
    <property type="evidence" value="ECO:0007669"/>
    <property type="project" value="UniProtKB-KW"/>
</dbReference>
<evidence type="ECO:0000256" key="7">
    <source>
        <dbReference type="ARBA" id="ARBA00023239"/>
    </source>
</evidence>
<keyword evidence="7" id="KW-0456">Lyase</keyword>
<evidence type="ECO:0000256" key="5">
    <source>
        <dbReference type="ARBA" id="ARBA00023124"/>
    </source>
</evidence>
<evidence type="ECO:0000313" key="10">
    <source>
        <dbReference type="Proteomes" id="UP001597034"/>
    </source>
</evidence>
<comment type="similarity">
    <text evidence="1">Belongs to the SOS response-associated peptidase family.</text>
</comment>
<keyword evidence="5" id="KW-0190">Covalent protein-DNA linkage</keyword>
<dbReference type="Proteomes" id="UP001597034">
    <property type="component" value="Unassembled WGS sequence"/>
</dbReference>
<dbReference type="AlphaFoldDB" id="A0ABD6DPS1"/>
<proteinExistence type="inferred from homology"/>
<evidence type="ECO:0000256" key="3">
    <source>
        <dbReference type="ARBA" id="ARBA00022763"/>
    </source>
</evidence>
<name>A0ABD6DPS1_9EURY</name>
<evidence type="ECO:0000256" key="2">
    <source>
        <dbReference type="ARBA" id="ARBA00022670"/>
    </source>
</evidence>
<feature type="region of interest" description="Disordered" evidence="8">
    <location>
        <begin position="83"/>
        <end position="103"/>
    </location>
</feature>
<dbReference type="GO" id="GO:0003677">
    <property type="term" value="F:DNA binding"/>
    <property type="evidence" value="ECO:0007669"/>
    <property type="project" value="UniProtKB-KW"/>
</dbReference>
<accession>A0ABD6DPS1</accession>
<evidence type="ECO:0000256" key="1">
    <source>
        <dbReference type="ARBA" id="ARBA00008136"/>
    </source>
</evidence>
<dbReference type="EMBL" id="JBHUDO010000003">
    <property type="protein sequence ID" value="MFD1647093.1"/>
    <property type="molecule type" value="Genomic_DNA"/>
</dbReference>
<dbReference type="SUPFAM" id="SSF143081">
    <property type="entry name" value="BB1717-like"/>
    <property type="match status" value="1"/>
</dbReference>
<keyword evidence="3" id="KW-0227">DNA damage</keyword>
<evidence type="ECO:0000313" key="9">
    <source>
        <dbReference type="EMBL" id="MFD1647093.1"/>
    </source>
</evidence>
<dbReference type="InterPro" id="IPR036590">
    <property type="entry name" value="SRAP-like"/>
</dbReference>
<dbReference type="GO" id="GO:0008233">
    <property type="term" value="F:peptidase activity"/>
    <property type="evidence" value="ECO:0007669"/>
    <property type="project" value="UniProtKB-KW"/>
</dbReference>
<feature type="region of interest" description="Disordered" evidence="8">
    <location>
        <begin position="230"/>
        <end position="251"/>
    </location>
</feature>